<dbReference type="CDD" id="cd09401">
    <property type="entry name" value="LIM_TLP_like"/>
    <property type="match status" value="1"/>
</dbReference>
<keyword evidence="2 4" id="KW-0862">Zinc</keyword>
<dbReference type="InterPro" id="IPR001781">
    <property type="entry name" value="Znf_LIM"/>
</dbReference>
<dbReference type="GO" id="GO:0046872">
    <property type="term" value="F:metal ion binding"/>
    <property type="evidence" value="ECO:0007669"/>
    <property type="project" value="UniProtKB-KW"/>
</dbReference>
<evidence type="ECO:0000256" key="3">
    <source>
        <dbReference type="ARBA" id="ARBA00023038"/>
    </source>
</evidence>
<dbReference type="PROSITE" id="PS00028">
    <property type="entry name" value="ZINC_FINGER_C2H2_1"/>
    <property type="match status" value="1"/>
</dbReference>
<dbReference type="PANTHER" id="PTHR46074">
    <property type="entry name" value="CYSTEINE-RICH PROTEIN CRIP FAMILY MEMBER"/>
    <property type="match status" value="1"/>
</dbReference>
<gene>
    <name evidence="7" type="ORF">GSBLH_T00004438001</name>
</gene>
<dbReference type="InParanoid" id="D8M9J7"/>
<accession>D8M9J7</accession>
<dbReference type="RefSeq" id="XP_012898784.1">
    <property type="nucleotide sequence ID" value="XM_013043330.1"/>
</dbReference>
<evidence type="ECO:0000259" key="6">
    <source>
        <dbReference type="PROSITE" id="PS50023"/>
    </source>
</evidence>
<protein>
    <recommendedName>
        <fullName evidence="9">LIM zinc-binding domain-containing protein</fullName>
    </recommendedName>
</protein>
<dbReference type="EMBL" id="FN668689">
    <property type="protein sequence ID" value="CBK24736.2"/>
    <property type="molecule type" value="Genomic_DNA"/>
</dbReference>
<dbReference type="InterPro" id="IPR036872">
    <property type="entry name" value="CH_dom_sf"/>
</dbReference>
<dbReference type="SUPFAM" id="SSF57716">
    <property type="entry name" value="Glucocorticoid receptor-like (DNA-binding domain)"/>
    <property type="match status" value="4"/>
</dbReference>
<evidence type="ECO:0008006" key="9">
    <source>
        <dbReference type="Google" id="ProtNLM"/>
    </source>
</evidence>
<dbReference type="PROSITE" id="PS50021">
    <property type="entry name" value="CH"/>
    <property type="match status" value="1"/>
</dbReference>
<feature type="domain" description="LIM zinc-binding" evidence="6">
    <location>
        <begin position="243"/>
        <end position="303"/>
    </location>
</feature>
<keyword evidence="8" id="KW-1185">Reference proteome</keyword>
<dbReference type="InterPro" id="IPR013087">
    <property type="entry name" value="Znf_C2H2_type"/>
</dbReference>
<evidence type="ECO:0000313" key="8">
    <source>
        <dbReference type="Proteomes" id="UP000008312"/>
    </source>
</evidence>
<feature type="domain" description="Calponin-homology (CH)" evidence="5">
    <location>
        <begin position="1"/>
        <end position="107"/>
    </location>
</feature>
<keyword evidence="1 4" id="KW-0479">Metal-binding</keyword>
<evidence type="ECO:0000256" key="4">
    <source>
        <dbReference type="PROSITE-ProRule" id="PRU00125"/>
    </source>
</evidence>
<dbReference type="SMART" id="SM00132">
    <property type="entry name" value="LIM"/>
    <property type="match status" value="2"/>
</dbReference>
<evidence type="ECO:0000313" key="7">
    <source>
        <dbReference type="EMBL" id="CBK24736.2"/>
    </source>
</evidence>
<dbReference type="GeneID" id="24921464"/>
<sequence length="567" mass="64854">MQEVMGEQFPDDEEEFQNALRNGEVICRLANIIRPGSVRKVSLRFFFESQINHGAVFLERENVSAFISFARSIGCPEMDLFCVNDLYELKNFKKVCMCILSVGRYSASVEEFEGPYFIGGKMTYNRQGEVERVVLDTTSENPICPTCHKPVMFTERFTALGEVYHKLCFKCLNCGNIIGGGDYCDHNNKPLCPKCYEQLYGTRPNKAEYSAKGSYRVEENERHTPVLSKNAEAMRDLFKPTVVKCATCGKTVYPAEMVTFHGQSYHKLCFVCVQCGHSIAQGEQFERDDKPYCKACYKKLPAFKLEAPGIVCYRLFRYAKLDYFIMEVSFYPPFQSLTIPEGHEKSGEYLTQVICDYTGLGSADVYLFYEGILIGENETPSKYEADESSSLMCYVKTKSVEIAQPNIYNGMCNGSFNPSLAHSFKRSSTPIIPKATPVFETRQETDREYAERCIQGGLYTSALCDLRGNRSLHSLFFSKLQSMDNKLYRIFRENTDLFESYLERSPDLPHPKDPNYQMVLLSKQDQDNLVTICDMMNLDLATATLQYLESNRNMDEWVQRYVAFCSV</sequence>
<dbReference type="OrthoDB" id="21595at2759"/>
<evidence type="ECO:0000256" key="1">
    <source>
        <dbReference type="ARBA" id="ARBA00022723"/>
    </source>
</evidence>
<reference evidence="7" key="1">
    <citation type="submission" date="2010-02" db="EMBL/GenBank/DDBJ databases">
        <title>Sequencing and annotation of the Blastocystis hominis genome.</title>
        <authorList>
            <person name="Wincker P."/>
        </authorList>
    </citation>
    <scope>NUCLEOTIDE SEQUENCE</scope>
    <source>
        <strain evidence="7">Singapore isolate B</strain>
    </source>
</reference>
<dbReference type="PROSITE" id="PS50023">
    <property type="entry name" value="LIM_DOMAIN_2"/>
    <property type="match status" value="2"/>
</dbReference>
<dbReference type="Gene3D" id="1.10.418.10">
    <property type="entry name" value="Calponin-like domain"/>
    <property type="match status" value="1"/>
</dbReference>
<proteinExistence type="predicted"/>
<organism evidence="7">
    <name type="scientific">Blastocystis hominis</name>
    <dbReference type="NCBI Taxonomy" id="12968"/>
    <lineage>
        <taxon>Eukaryota</taxon>
        <taxon>Sar</taxon>
        <taxon>Stramenopiles</taxon>
        <taxon>Bigyra</taxon>
        <taxon>Opalozoa</taxon>
        <taxon>Opalinata</taxon>
        <taxon>Blastocystidae</taxon>
        <taxon>Blastocystis</taxon>
    </lineage>
</organism>
<dbReference type="SUPFAM" id="SSF47576">
    <property type="entry name" value="Calponin-homology domain, CH-domain"/>
    <property type="match status" value="1"/>
</dbReference>
<evidence type="ECO:0000259" key="5">
    <source>
        <dbReference type="PROSITE" id="PS50021"/>
    </source>
</evidence>
<dbReference type="PANTHER" id="PTHR46074:SF5">
    <property type="entry name" value="LIM DOMAIN-CONTAINING PROTEIN C"/>
    <property type="match status" value="1"/>
</dbReference>
<feature type="domain" description="LIM zinc-binding" evidence="6">
    <location>
        <begin position="142"/>
        <end position="202"/>
    </location>
</feature>
<evidence type="ECO:0000256" key="2">
    <source>
        <dbReference type="ARBA" id="ARBA00022833"/>
    </source>
</evidence>
<dbReference type="CDD" id="cd08368">
    <property type="entry name" value="LIM"/>
    <property type="match status" value="1"/>
</dbReference>
<dbReference type="CDD" id="cd00014">
    <property type="entry name" value="CH_SF"/>
    <property type="match status" value="1"/>
</dbReference>
<dbReference type="Pfam" id="PF00412">
    <property type="entry name" value="LIM"/>
    <property type="match status" value="2"/>
</dbReference>
<dbReference type="SMART" id="SM00033">
    <property type="entry name" value="CH"/>
    <property type="match status" value="1"/>
</dbReference>
<dbReference type="Proteomes" id="UP000008312">
    <property type="component" value="Unassembled WGS sequence"/>
</dbReference>
<dbReference type="PROSITE" id="PS00478">
    <property type="entry name" value="LIM_DOMAIN_1"/>
    <property type="match status" value="2"/>
</dbReference>
<name>D8M9J7_BLAHO</name>
<keyword evidence="3 4" id="KW-0440">LIM domain</keyword>
<dbReference type="Gene3D" id="2.10.110.10">
    <property type="entry name" value="Cysteine Rich Protein"/>
    <property type="match status" value="2"/>
</dbReference>
<dbReference type="Pfam" id="PF00307">
    <property type="entry name" value="CH"/>
    <property type="match status" value="1"/>
</dbReference>
<dbReference type="AlphaFoldDB" id="D8M9J7"/>
<dbReference type="InterPro" id="IPR001715">
    <property type="entry name" value="CH_dom"/>
</dbReference>